<dbReference type="SUPFAM" id="SSF46689">
    <property type="entry name" value="Homeodomain-like"/>
    <property type="match status" value="1"/>
</dbReference>
<evidence type="ECO:0000256" key="1">
    <source>
        <dbReference type="ARBA" id="ARBA00023015"/>
    </source>
</evidence>
<feature type="region of interest" description="Disordered" evidence="5">
    <location>
        <begin position="1"/>
        <end position="20"/>
    </location>
</feature>
<dbReference type="STRING" id="121292.AU252_01095"/>
<reference evidence="7 8" key="1">
    <citation type="submission" date="2015-12" db="EMBL/GenBank/DDBJ databases">
        <authorList>
            <person name="Shamseldin A."/>
            <person name="Moawad H."/>
            <person name="Abd El-Rahim W.M."/>
            <person name="Sadowsky M.J."/>
        </authorList>
    </citation>
    <scope>NUCLEOTIDE SEQUENCE [LARGE SCALE GENOMIC DNA]</scope>
    <source>
        <strain evidence="7 8">Ar51</strain>
    </source>
</reference>
<feature type="compositionally biased region" description="Basic and acidic residues" evidence="5">
    <location>
        <begin position="10"/>
        <end position="19"/>
    </location>
</feature>
<organism evidence="7">
    <name type="scientific">Pseudarthrobacter sulfonivorans</name>
    <dbReference type="NCBI Taxonomy" id="121292"/>
    <lineage>
        <taxon>Bacteria</taxon>
        <taxon>Bacillati</taxon>
        <taxon>Actinomycetota</taxon>
        <taxon>Actinomycetes</taxon>
        <taxon>Micrococcales</taxon>
        <taxon>Micrococcaceae</taxon>
        <taxon>Pseudarthrobacter</taxon>
    </lineage>
</organism>
<accession>A0A0U3Q3W6</accession>
<dbReference type="InterPro" id="IPR036271">
    <property type="entry name" value="Tet_transcr_reg_TetR-rel_C_sf"/>
</dbReference>
<name>A0A0U3Q3W6_9MICC</name>
<gene>
    <name evidence="7" type="ORF">AU252_01095</name>
</gene>
<evidence type="ECO:0000256" key="4">
    <source>
        <dbReference type="PROSITE-ProRule" id="PRU00335"/>
    </source>
</evidence>
<dbReference type="InterPro" id="IPR009057">
    <property type="entry name" value="Homeodomain-like_sf"/>
</dbReference>
<evidence type="ECO:0000256" key="5">
    <source>
        <dbReference type="SAM" id="MobiDB-lite"/>
    </source>
</evidence>
<dbReference type="Gene3D" id="1.10.357.10">
    <property type="entry name" value="Tetracycline Repressor, domain 2"/>
    <property type="match status" value="1"/>
</dbReference>
<dbReference type="PROSITE" id="PS00356">
    <property type="entry name" value="HTH_LACI_1"/>
    <property type="match status" value="1"/>
</dbReference>
<dbReference type="AlphaFoldDB" id="A0A0U3Q3W6"/>
<dbReference type="PANTHER" id="PTHR30055">
    <property type="entry name" value="HTH-TYPE TRANSCRIPTIONAL REGULATOR RUTR"/>
    <property type="match status" value="1"/>
</dbReference>
<dbReference type="PROSITE" id="PS01081">
    <property type="entry name" value="HTH_TETR_1"/>
    <property type="match status" value="1"/>
</dbReference>
<protein>
    <recommendedName>
        <fullName evidence="6">HTH tetR-type domain-containing protein</fullName>
    </recommendedName>
</protein>
<dbReference type="PROSITE" id="PS50977">
    <property type="entry name" value="HTH_TETR_2"/>
    <property type="match status" value="1"/>
</dbReference>
<dbReference type="RefSeq" id="WP_058929146.1">
    <property type="nucleotide sequence ID" value="NZ_CP013747.1"/>
</dbReference>
<dbReference type="EMBL" id="CP013747">
    <property type="protein sequence ID" value="ALV39930.1"/>
    <property type="molecule type" value="Genomic_DNA"/>
</dbReference>
<feature type="domain" description="HTH tetR-type" evidence="6">
    <location>
        <begin position="22"/>
        <end position="82"/>
    </location>
</feature>
<keyword evidence="3" id="KW-0804">Transcription</keyword>
<dbReference type="InterPro" id="IPR050109">
    <property type="entry name" value="HTH-type_TetR-like_transc_reg"/>
</dbReference>
<dbReference type="GO" id="GO:0003700">
    <property type="term" value="F:DNA-binding transcription factor activity"/>
    <property type="evidence" value="ECO:0007669"/>
    <property type="project" value="TreeGrafter"/>
</dbReference>
<dbReference type="Proteomes" id="UP000065151">
    <property type="component" value="Chromosome"/>
</dbReference>
<proteinExistence type="predicted"/>
<sequence>MGLQNTAPKTDQEPTLRERGRAKRIARIRSAAEELFAARGYDDVSMSEVARLAEVGEATLFRYVNSKSDLLLMMIGERVAALLDDIERADALAPSGSGRDYLDRIYRIYESRASMYVSDPMNISAFMMVGLDDASSLSAQAISMGDRTLALVTRILEEGQQAGYISDAAHARTVALNCNGAHLHEISRSPVRKLSPETFPTRLRERLAAQLEPLLVVKARPKG</sequence>
<dbReference type="InterPro" id="IPR023772">
    <property type="entry name" value="DNA-bd_HTH_TetR-type_CS"/>
</dbReference>
<dbReference type="SUPFAM" id="SSF48498">
    <property type="entry name" value="Tetracyclin repressor-like, C-terminal domain"/>
    <property type="match status" value="1"/>
</dbReference>
<dbReference type="PRINTS" id="PR00455">
    <property type="entry name" value="HTHTETR"/>
</dbReference>
<evidence type="ECO:0000256" key="3">
    <source>
        <dbReference type="ARBA" id="ARBA00023163"/>
    </source>
</evidence>
<evidence type="ECO:0000313" key="8">
    <source>
        <dbReference type="Proteomes" id="UP000065151"/>
    </source>
</evidence>
<dbReference type="Pfam" id="PF00440">
    <property type="entry name" value="TetR_N"/>
    <property type="match status" value="1"/>
</dbReference>
<evidence type="ECO:0000256" key="2">
    <source>
        <dbReference type="ARBA" id="ARBA00023125"/>
    </source>
</evidence>
<keyword evidence="1" id="KW-0805">Transcription regulation</keyword>
<dbReference type="InterPro" id="IPR001647">
    <property type="entry name" value="HTH_TetR"/>
</dbReference>
<evidence type="ECO:0000259" key="6">
    <source>
        <dbReference type="PROSITE" id="PS50977"/>
    </source>
</evidence>
<evidence type="ECO:0000313" key="7">
    <source>
        <dbReference type="EMBL" id="ALV39930.1"/>
    </source>
</evidence>
<dbReference type="KEGG" id="psul:AU252_01095"/>
<feature type="DNA-binding region" description="H-T-H motif" evidence="4">
    <location>
        <begin position="45"/>
        <end position="64"/>
    </location>
</feature>
<keyword evidence="2 4" id="KW-0238">DNA-binding</keyword>
<dbReference type="PANTHER" id="PTHR30055:SF234">
    <property type="entry name" value="HTH-TYPE TRANSCRIPTIONAL REGULATOR BETI"/>
    <property type="match status" value="1"/>
</dbReference>
<dbReference type="GO" id="GO:0000976">
    <property type="term" value="F:transcription cis-regulatory region binding"/>
    <property type="evidence" value="ECO:0007669"/>
    <property type="project" value="TreeGrafter"/>
</dbReference>